<dbReference type="Proteomes" id="UP000683360">
    <property type="component" value="Unassembled WGS sequence"/>
</dbReference>
<dbReference type="OrthoDB" id="6119432at2759"/>
<sequence length="373" mass="42770">MSNEVGSSTSCQKCCQNENIFKGEIARDDFCRWLFSETNRGAKVLCHNFKGYDSYPILQYLYQNGVLPEKLPGYDSIGIIPPNGYRPQQKQSIKAKQWLQYILERHGINIMHAINGGEKQIGPFLVDGYHETVDGERIIYEFHGCFYFWGKFGQRLTTYLTDPAIYFNIITSDSQEVQDVSFVTDDMVRINWINQSQFIEETGRTNVVIAAYTTTQARLELYSYLENFGERALYCDTDSIIFSSKPGDWIPDTGDYLGDLTDEAPNNSIECFITGGPKNYSYKLKNPDKDGNLTCCKIRGITLNYKNSLELNYETMKDVVEGKTKKTTANDYNKICHQVKTTNIITRAEDKTYKIVFSKRVLKNDFTTTPYGM</sequence>
<organism evidence="1 2">
    <name type="scientific">Mytilus edulis</name>
    <name type="common">Blue mussel</name>
    <dbReference type="NCBI Taxonomy" id="6550"/>
    <lineage>
        <taxon>Eukaryota</taxon>
        <taxon>Metazoa</taxon>
        <taxon>Spiralia</taxon>
        <taxon>Lophotrochozoa</taxon>
        <taxon>Mollusca</taxon>
        <taxon>Bivalvia</taxon>
        <taxon>Autobranchia</taxon>
        <taxon>Pteriomorphia</taxon>
        <taxon>Mytilida</taxon>
        <taxon>Mytiloidea</taxon>
        <taxon>Mytilidae</taxon>
        <taxon>Mytilinae</taxon>
        <taxon>Mytilus</taxon>
    </lineage>
</organism>
<protein>
    <recommendedName>
        <fullName evidence="3">DNA-directed DNA polymerase</fullName>
    </recommendedName>
</protein>
<reference evidence="1" key="1">
    <citation type="submission" date="2021-03" db="EMBL/GenBank/DDBJ databases">
        <authorList>
            <person name="Bekaert M."/>
        </authorList>
    </citation>
    <scope>NUCLEOTIDE SEQUENCE</scope>
</reference>
<dbReference type="EMBL" id="CAJPWZ010002550">
    <property type="protein sequence ID" value="CAG2240191.1"/>
    <property type="molecule type" value="Genomic_DNA"/>
</dbReference>
<gene>
    <name evidence="1" type="ORF">MEDL_52504</name>
</gene>
<evidence type="ECO:0008006" key="3">
    <source>
        <dbReference type="Google" id="ProtNLM"/>
    </source>
</evidence>
<evidence type="ECO:0000313" key="1">
    <source>
        <dbReference type="EMBL" id="CAG2240191.1"/>
    </source>
</evidence>
<dbReference type="PANTHER" id="PTHR33568:SF3">
    <property type="entry name" value="DNA-DIRECTED DNA POLYMERASE"/>
    <property type="match status" value="1"/>
</dbReference>
<dbReference type="Gene3D" id="3.90.1600.10">
    <property type="entry name" value="Palm domain of DNA polymerase"/>
    <property type="match status" value="1"/>
</dbReference>
<keyword evidence="2" id="KW-1185">Reference proteome</keyword>
<dbReference type="SUPFAM" id="SSF56672">
    <property type="entry name" value="DNA/RNA polymerases"/>
    <property type="match status" value="1"/>
</dbReference>
<evidence type="ECO:0000313" key="2">
    <source>
        <dbReference type="Proteomes" id="UP000683360"/>
    </source>
</evidence>
<accession>A0A8S3UG56</accession>
<dbReference type="InterPro" id="IPR023211">
    <property type="entry name" value="DNA_pol_palm_dom_sf"/>
</dbReference>
<dbReference type="PANTHER" id="PTHR33568">
    <property type="entry name" value="DNA POLYMERASE"/>
    <property type="match status" value="1"/>
</dbReference>
<comment type="caution">
    <text evidence="1">The sequence shown here is derived from an EMBL/GenBank/DDBJ whole genome shotgun (WGS) entry which is preliminary data.</text>
</comment>
<dbReference type="AlphaFoldDB" id="A0A8S3UG56"/>
<proteinExistence type="predicted"/>
<dbReference type="InterPro" id="IPR043502">
    <property type="entry name" value="DNA/RNA_pol_sf"/>
</dbReference>
<name>A0A8S3UG56_MYTED</name>